<keyword evidence="1" id="KW-0732">Signal</keyword>
<evidence type="ECO:0008006" key="4">
    <source>
        <dbReference type="Google" id="ProtNLM"/>
    </source>
</evidence>
<accession>A0A9X8ER73</accession>
<evidence type="ECO:0000313" key="2">
    <source>
        <dbReference type="EMBL" id="ROQ53726.1"/>
    </source>
</evidence>
<sequence>MNVASKLICGIALCVLLGSAHAVGSPQVAMQLNARYSSTPAQCVGRAPAFACSGVLLRAVPASDVETFWKKDDAAQLVFLRKDRALDGLAAPSGFVLFDRLTAVGLGKPYQADSSAGGVVVSTWNAQVPAQLPIQAIFYDVTRAGALAAAQRSQRAYFDATAQWLPVVRLHLGDGNGLVFGFSQQDQLDNGYRVTRRLNQRYADTRPGCISGRSGFDCNGVLLRSTGTGNFKAWNPAPRALKNGGVSFSYLRSDMAIKVVVWPQGYLIRETAAPVVHTLPAACLYVADGATHDAVSTNTCTFRGWCDEKQPPVNSVATWSASTAGNRFRSCAFRADATALQLMVEIRQKVPGLTGWNEIMVPTWPQDIAAQLPIEAFFFSATAHYLGQVGGTNGLAGGQSFQQDYFKETSRWLPLVKLDVQAANRQPFTYDPAVQQLK</sequence>
<evidence type="ECO:0000256" key="1">
    <source>
        <dbReference type="SAM" id="SignalP"/>
    </source>
</evidence>
<evidence type="ECO:0000313" key="3">
    <source>
        <dbReference type="Proteomes" id="UP000269115"/>
    </source>
</evidence>
<reference evidence="2 3" key="1">
    <citation type="submission" date="2018-11" db="EMBL/GenBank/DDBJ databases">
        <title>Genomic analyses of the natural microbiome of Caenorhabditis elegans.</title>
        <authorList>
            <person name="Samuel B."/>
        </authorList>
    </citation>
    <scope>NUCLEOTIDE SEQUENCE [LARGE SCALE GENOMIC DNA]</scope>
    <source>
        <strain evidence="2 3">BIGb0473</strain>
    </source>
</reference>
<name>A0A9X8ER73_PSEPU</name>
<comment type="caution">
    <text evidence="2">The sequence shown here is derived from an EMBL/GenBank/DDBJ whole genome shotgun (WGS) entry which is preliminary data.</text>
</comment>
<protein>
    <recommendedName>
        <fullName evidence="4">Halovibrin HvnA</fullName>
    </recommendedName>
</protein>
<dbReference type="Proteomes" id="UP000269115">
    <property type="component" value="Unassembled WGS sequence"/>
</dbReference>
<proteinExistence type="predicted"/>
<feature type="signal peptide" evidence="1">
    <location>
        <begin position="1"/>
        <end position="22"/>
    </location>
</feature>
<gene>
    <name evidence="2" type="ORF">EDF85_1491</name>
</gene>
<feature type="chain" id="PRO_5040950821" description="Halovibrin HvnA" evidence="1">
    <location>
        <begin position="23"/>
        <end position="438"/>
    </location>
</feature>
<organism evidence="2 3">
    <name type="scientific">Pseudomonas putida</name>
    <name type="common">Arthrobacter siderocapsulatus</name>
    <dbReference type="NCBI Taxonomy" id="303"/>
    <lineage>
        <taxon>Bacteria</taxon>
        <taxon>Pseudomonadati</taxon>
        <taxon>Pseudomonadota</taxon>
        <taxon>Gammaproteobacteria</taxon>
        <taxon>Pseudomonadales</taxon>
        <taxon>Pseudomonadaceae</taxon>
        <taxon>Pseudomonas</taxon>
    </lineage>
</organism>
<dbReference type="AlphaFoldDB" id="A0A9X8ER73"/>
<dbReference type="EMBL" id="RJUR01000011">
    <property type="protein sequence ID" value="ROQ53726.1"/>
    <property type="molecule type" value="Genomic_DNA"/>
</dbReference>